<dbReference type="NCBIfam" id="TIGR04408">
    <property type="entry name" value="LptG_lptG"/>
    <property type="match status" value="1"/>
</dbReference>
<comment type="similarity">
    <text evidence="3">Belongs to the LptF/LptG family.</text>
</comment>
<dbReference type="InterPro" id="IPR005495">
    <property type="entry name" value="LptG/LptF_permease"/>
</dbReference>
<dbReference type="RefSeq" id="WP_254101678.1">
    <property type="nucleotide sequence ID" value="NZ_JANATA010000020.1"/>
</dbReference>
<evidence type="ECO:0000313" key="10">
    <source>
        <dbReference type="EMBL" id="MCP3429394.1"/>
    </source>
</evidence>
<name>A0AA41WZK1_9ALTE</name>
<feature type="transmembrane region" description="Helical" evidence="9">
    <location>
        <begin position="65"/>
        <end position="83"/>
    </location>
</feature>
<comment type="subunit">
    <text evidence="8">Component of the lipopolysaccharide transport and assembly complex. The LptBFG transporter is composed of two ATP-binding proteins (LptB) and two transmembrane proteins (LptF and LptG).</text>
</comment>
<evidence type="ECO:0000256" key="6">
    <source>
        <dbReference type="ARBA" id="ARBA00022989"/>
    </source>
</evidence>
<feature type="transmembrane region" description="Helical" evidence="9">
    <location>
        <begin position="274"/>
        <end position="292"/>
    </location>
</feature>
<protein>
    <submittedName>
        <fullName evidence="10">LPS export ABC transporter permease LptG</fullName>
    </submittedName>
</protein>
<keyword evidence="6 9" id="KW-1133">Transmembrane helix</keyword>
<keyword evidence="4" id="KW-1003">Cell membrane</keyword>
<gene>
    <name evidence="10" type="primary">lptG</name>
    <name evidence="10" type="ORF">NLF92_10595</name>
</gene>
<comment type="caution">
    <text evidence="10">The sequence shown here is derived from an EMBL/GenBank/DDBJ whole genome shotgun (WGS) entry which is preliminary data.</text>
</comment>
<dbReference type="EMBL" id="JANATA010000020">
    <property type="protein sequence ID" value="MCP3429394.1"/>
    <property type="molecule type" value="Genomic_DNA"/>
</dbReference>
<dbReference type="GO" id="GO:0055085">
    <property type="term" value="P:transmembrane transport"/>
    <property type="evidence" value="ECO:0007669"/>
    <property type="project" value="InterPro"/>
</dbReference>
<evidence type="ECO:0000256" key="2">
    <source>
        <dbReference type="ARBA" id="ARBA00004651"/>
    </source>
</evidence>
<evidence type="ECO:0000256" key="9">
    <source>
        <dbReference type="SAM" id="Phobius"/>
    </source>
</evidence>
<reference evidence="10" key="1">
    <citation type="submission" date="2022-07" db="EMBL/GenBank/DDBJ databases">
        <title>Characterization of the Novel Bacterium Alteromonas immobilis LMIT006 and Alteromonas gregis LMIT007.</title>
        <authorList>
            <person name="Lin X."/>
        </authorList>
    </citation>
    <scope>NUCLEOTIDE SEQUENCE</scope>
    <source>
        <strain evidence="10">LMIT007</strain>
    </source>
</reference>
<comment type="function">
    <text evidence="1">Part of the ABC transporter complex LptBFG involved in the translocation of lipopolysaccharide (LPS) from the inner membrane to the outer membrane.</text>
</comment>
<sequence>MFSLIDQYIGRTLLGTVFVTLSTLIGLSGLIKFVEQLRKVGEGDYDLFMAGLFVIYSIPRDVEQFFPMATLIGGLIGMGVLASNSELVVMQAAGMSKWKIIQSAMKSAVIMVLCVLLVGEFVTPISETKAKKIRSEAISGGQVFKGDKLIWTKDGNDFVSIGAVFNQENLGDVTIYKFNEALGLDEIIVAKQAAFVEDSWALTDVTLTLFSEQYVSIRNVSLTEWKAALTPDKLSVATVKPEALSIQGLNEYVDYLENNQQDSARYELAMWRKIMQPISVGVMLLMAFSFIFGPLRSTSMGARIIMGTLTGFGFFVANQVFGPFALVYNLPPFLGALLPSVMFALVAVFLLRRP</sequence>
<dbReference type="GO" id="GO:0043190">
    <property type="term" value="C:ATP-binding cassette (ABC) transporter complex"/>
    <property type="evidence" value="ECO:0007669"/>
    <property type="project" value="InterPro"/>
</dbReference>
<dbReference type="GO" id="GO:0015920">
    <property type="term" value="P:lipopolysaccharide transport"/>
    <property type="evidence" value="ECO:0007669"/>
    <property type="project" value="TreeGrafter"/>
</dbReference>
<feature type="transmembrane region" description="Helical" evidence="9">
    <location>
        <begin position="304"/>
        <end position="327"/>
    </location>
</feature>
<keyword evidence="7 9" id="KW-0472">Membrane</keyword>
<dbReference type="InterPro" id="IPR030923">
    <property type="entry name" value="LptG"/>
</dbReference>
<dbReference type="AlphaFoldDB" id="A0AA41WZK1"/>
<feature type="transmembrane region" description="Helical" evidence="9">
    <location>
        <begin position="104"/>
        <end position="122"/>
    </location>
</feature>
<accession>A0AA41WZK1</accession>
<proteinExistence type="inferred from homology"/>
<feature type="transmembrane region" description="Helical" evidence="9">
    <location>
        <begin position="333"/>
        <end position="351"/>
    </location>
</feature>
<evidence type="ECO:0000256" key="5">
    <source>
        <dbReference type="ARBA" id="ARBA00022692"/>
    </source>
</evidence>
<evidence type="ECO:0000256" key="3">
    <source>
        <dbReference type="ARBA" id="ARBA00007725"/>
    </source>
</evidence>
<dbReference type="Pfam" id="PF03739">
    <property type="entry name" value="LptF_LptG"/>
    <property type="match status" value="1"/>
</dbReference>
<evidence type="ECO:0000256" key="1">
    <source>
        <dbReference type="ARBA" id="ARBA00002265"/>
    </source>
</evidence>
<keyword evidence="11" id="KW-1185">Reference proteome</keyword>
<comment type="subcellular location">
    <subcellularLocation>
        <location evidence="2">Cell membrane</location>
        <topology evidence="2">Multi-pass membrane protein</topology>
    </subcellularLocation>
</comment>
<dbReference type="PANTHER" id="PTHR33529:SF2">
    <property type="entry name" value="LIPOPOLYSACCHARIDE EXPORT SYSTEM PERMEASE PROTEIN LPTG"/>
    <property type="match status" value="1"/>
</dbReference>
<evidence type="ECO:0000256" key="7">
    <source>
        <dbReference type="ARBA" id="ARBA00023136"/>
    </source>
</evidence>
<evidence type="ECO:0000313" key="11">
    <source>
        <dbReference type="Proteomes" id="UP001165413"/>
    </source>
</evidence>
<organism evidence="10 11">
    <name type="scientific">Opacimonas viscosa</name>
    <dbReference type="NCBI Taxonomy" id="2961944"/>
    <lineage>
        <taxon>Bacteria</taxon>
        <taxon>Pseudomonadati</taxon>
        <taxon>Pseudomonadota</taxon>
        <taxon>Gammaproteobacteria</taxon>
        <taxon>Alteromonadales</taxon>
        <taxon>Alteromonadaceae</taxon>
        <taxon>Opacimonas</taxon>
    </lineage>
</organism>
<feature type="transmembrane region" description="Helical" evidence="9">
    <location>
        <begin position="12"/>
        <end position="31"/>
    </location>
</feature>
<evidence type="ECO:0000256" key="8">
    <source>
        <dbReference type="ARBA" id="ARBA00026081"/>
    </source>
</evidence>
<keyword evidence="5 9" id="KW-0812">Transmembrane</keyword>
<evidence type="ECO:0000256" key="4">
    <source>
        <dbReference type="ARBA" id="ARBA00022475"/>
    </source>
</evidence>
<dbReference type="PANTHER" id="PTHR33529">
    <property type="entry name" value="SLR0882 PROTEIN-RELATED"/>
    <property type="match status" value="1"/>
</dbReference>
<dbReference type="Proteomes" id="UP001165413">
    <property type="component" value="Unassembled WGS sequence"/>
</dbReference>